<dbReference type="GO" id="GO:0046872">
    <property type="term" value="F:metal ion binding"/>
    <property type="evidence" value="ECO:0007669"/>
    <property type="project" value="UniProtKB-KW"/>
</dbReference>
<dbReference type="OrthoDB" id="5817230at2759"/>
<dbReference type="FunFam" id="3.40.50.300:FF:000692">
    <property type="entry name" value="Guanine nucleotide-binding protein subunit alpha"/>
    <property type="match status" value="1"/>
</dbReference>
<evidence type="ECO:0000256" key="1">
    <source>
        <dbReference type="ARBA" id="ARBA00022723"/>
    </source>
</evidence>
<reference evidence="6" key="1">
    <citation type="journal article" date="2020" name="Stud. Mycol.">
        <title>101 Dothideomycetes genomes: a test case for predicting lifestyles and emergence of pathogens.</title>
        <authorList>
            <person name="Haridas S."/>
            <person name="Albert R."/>
            <person name="Binder M."/>
            <person name="Bloem J."/>
            <person name="Labutti K."/>
            <person name="Salamov A."/>
            <person name="Andreopoulos B."/>
            <person name="Baker S."/>
            <person name="Barry K."/>
            <person name="Bills G."/>
            <person name="Bluhm B."/>
            <person name="Cannon C."/>
            <person name="Castanera R."/>
            <person name="Culley D."/>
            <person name="Daum C."/>
            <person name="Ezra D."/>
            <person name="Gonzalez J."/>
            <person name="Henrissat B."/>
            <person name="Kuo A."/>
            <person name="Liang C."/>
            <person name="Lipzen A."/>
            <person name="Lutzoni F."/>
            <person name="Magnuson J."/>
            <person name="Mondo S."/>
            <person name="Nolan M."/>
            <person name="Ohm R."/>
            <person name="Pangilinan J."/>
            <person name="Park H.-J."/>
            <person name="Ramirez L."/>
            <person name="Alfaro M."/>
            <person name="Sun H."/>
            <person name="Tritt A."/>
            <person name="Yoshinaga Y."/>
            <person name="Zwiers L.-H."/>
            <person name="Turgeon B."/>
            <person name="Goodwin S."/>
            <person name="Spatafora J."/>
            <person name="Crous P."/>
            <person name="Grigoriev I."/>
        </authorList>
    </citation>
    <scope>NUCLEOTIDE SEQUENCE</scope>
    <source>
        <strain evidence="6">CBS 130266</strain>
    </source>
</reference>
<evidence type="ECO:0000256" key="3">
    <source>
        <dbReference type="ARBA" id="ARBA00022842"/>
    </source>
</evidence>
<dbReference type="GO" id="GO:0007189">
    <property type="term" value="P:adenylate cyclase-activating G protein-coupled receptor signaling pathway"/>
    <property type="evidence" value="ECO:0007669"/>
    <property type="project" value="TreeGrafter"/>
</dbReference>
<keyword evidence="5" id="KW-0807">Transducer</keyword>
<evidence type="ECO:0000256" key="2">
    <source>
        <dbReference type="ARBA" id="ARBA00022741"/>
    </source>
</evidence>
<keyword evidence="7" id="KW-1185">Reference proteome</keyword>
<dbReference type="GO" id="GO:0005525">
    <property type="term" value="F:GTP binding"/>
    <property type="evidence" value="ECO:0007669"/>
    <property type="project" value="UniProtKB-KW"/>
</dbReference>
<evidence type="ECO:0000256" key="4">
    <source>
        <dbReference type="ARBA" id="ARBA00023134"/>
    </source>
</evidence>
<protein>
    <submittedName>
        <fullName evidence="6">Uncharacterized protein</fullName>
    </submittedName>
</protein>
<dbReference type="PANTHER" id="PTHR10218:SF369">
    <property type="entry name" value="GUANINE NUCLEOTIDE-BINDING PROTEIN ALPHA-2 SUBUNIT"/>
    <property type="match status" value="1"/>
</dbReference>
<sequence length="199" mass="22850">MEQMNLSQYRRENLHLAHTEKNTGDAPHQSYLPLRRLRMNIIDVSGVRLSLRPKDWNELFDNTTSIIFVANLADYDQALENNPTRTRLDQSLEHFRVLVNSSRLKRASVILFLINQHEFEQNLTRSPLSCHFPGYGGGDNLMNATQYILGRFLDCNHAGLSTFAHVVEMDIALNFEVICAAIKETVLRNTLLNSKILHM</sequence>
<dbReference type="InterPro" id="IPR001019">
    <property type="entry name" value="Gprotein_alpha_su"/>
</dbReference>
<dbReference type="GO" id="GO:0031683">
    <property type="term" value="F:G-protein beta/gamma-subunit complex binding"/>
    <property type="evidence" value="ECO:0007669"/>
    <property type="project" value="InterPro"/>
</dbReference>
<dbReference type="EMBL" id="MU007045">
    <property type="protein sequence ID" value="KAF2429644.1"/>
    <property type="molecule type" value="Genomic_DNA"/>
</dbReference>
<dbReference type="PANTHER" id="PTHR10218">
    <property type="entry name" value="GTP-BINDING PROTEIN ALPHA SUBUNIT"/>
    <property type="match status" value="1"/>
</dbReference>
<evidence type="ECO:0000313" key="6">
    <source>
        <dbReference type="EMBL" id="KAF2429644.1"/>
    </source>
</evidence>
<dbReference type="GO" id="GO:0005737">
    <property type="term" value="C:cytoplasm"/>
    <property type="evidence" value="ECO:0007669"/>
    <property type="project" value="TreeGrafter"/>
</dbReference>
<evidence type="ECO:0000313" key="7">
    <source>
        <dbReference type="Proteomes" id="UP000800235"/>
    </source>
</evidence>
<dbReference type="PROSITE" id="PS51882">
    <property type="entry name" value="G_ALPHA"/>
    <property type="match status" value="1"/>
</dbReference>
<organism evidence="6 7">
    <name type="scientific">Tothia fuscella</name>
    <dbReference type="NCBI Taxonomy" id="1048955"/>
    <lineage>
        <taxon>Eukaryota</taxon>
        <taxon>Fungi</taxon>
        <taxon>Dikarya</taxon>
        <taxon>Ascomycota</taxon>
        <taxon>Pezizomycotina</taxon>
        <taxon>Dothideomycetes</taxon>
        <taxon>Pleosporomycetidae</taxon>
        <taxon>Venturiales</taxon>
        <taxon>Cylindrosympodiaceae</taxon>
        <taxon>Tothia</taxon>
    </lineage>
</organism>
<dbReference type="SMART" id="SM00275">
    <property type="entry name" value="G_alpha"/>
    <property type="match status" value="1"/>
</dbReference>
<dbReference type="GO" id="GO:0005834">
    <property type="term" value="C:heterotrimeric G-protein complex"/>
    <property type="evidence" value="ECO:0007669"/>
    <property type="project" value="TreeGrafter"/>
</dbReference>
<keyword evidence="4" id="KW-0342">GTP-binding</keyword>
<accession>A0A9P4NQU7</accession>
<dbReference type="SUPFAM" id="SSF52540">
    <property type="entry name" value="P-loop containing nucleoside triphosphate hydrolases"/>
    <property type="match status" value="1"/>
</dbReference>
<proteinExistence type="predicted"/>
<dbReference type="AlphaFoldDB" id="A0A9P4NQU7"/>
<name>A0A9P4NQU7_9PEZI</name>
<keyword evidence="3" id="KW-0460">Magnesium</keyword>
<comment type="caution">
    <text evidence="6">The sequence shown here is derived from an EMBL/GenBank/DDBJ whole genome shotgun (WGS) entry which is preliminary data.</text>
</comment>
<dbReference type="Gene3D" id="3.40.50.300">
    <property type="entry name" value="P-loop containing nucleotide triphosphate hydrolases"/>
    <property type="match status" value="1"/>
</dbReference>
<dbReference type="InterPro" id="IPR027417">
    <property type="entry name" value="P-loop_NTPase"/>
</dbReference>
<dbReference type="GO" id="GO:0003924">
    <property type="term" value="F:GTPase activity"/>
    <property type="evidence" value="ECO:0007669"/>
    <property type="project" value="InterPro"/>
</dbReference>
<dbReference type="GO" id="GO:0001664">
    <property type="term" value="F:G protein-coupled receptor binding"/>
    <property type="evidence" value="ECO:0007669"/>
    <property type="project" value="TreeGrafter"/>
</dbReference>
<dbReference type="Proteomes" id="UP000800235">
    <property type="component" value="Unassembled WGS sequence"/>
</dbReference>
<keyword evidence="1" id="KW-0479">Metal-binding</keyword>
<keyword evidence="2" id="KW-0547">Nucleotide-binding</keyword>
<dbReference type="Pfam" id="PF00503">
    <property type="entry name" value="G-alpha"/>
    <property type="match status" value="1"/>
</dbReference>
<evidence type="ECO:0000256" key="5">
    <source>
        <dbReference type="ARBA" id="ARBA00023224"/>
    </source>
</evidence>
<gene>
    <name evidence="6" type="ORF">EJ08DRAFT_271300</name>
</gene>